<feature type="signal peptide" evidence="4">
    <location>
        <begin position="1"/>
        <end position="22"/>
    </location>
</feature>
<dbReference type="InterPro" id="IPR011009">
    <property type="entry name" value="Kinase-like_dom_sf"/>
</dbReference>
<feature type="transmembrane region" description="Helical" evidence="3">
    <location>
        <begin position="522"/>
        <end position="545"/>
    </location>
</feature>
<evidence type="ECO:0000313" key="6">
    <source>
        <dbReference type="EMBL" id="KAI7836656.1"/>
    </source>
</evidence>
<dbReference type="InterPro" id="IPR017441">
    <property type="entry name" value="Protein_kinase_ATP_BS"/>
</dbReference>
<feature type="compositionally biased region" description="Low complexity" evidence="2">
    <location>
        <begin position="739"/>
        <end position="761"/>
    </location>
</feature>
<evidence type="ECO:0000256" key="1">
    <source>
        <dbReference type="PROSITE-ProRule" id="PRU10141"/>
    </source>
</evidence>
<proteinExistence type="predicted"/>
<gene>
    <name evidence="6" type="ORF">COHA_009540</name>
</gene>
<feature type="region of interest" description="Disordered" evidence="2">
    <location>
        <begin position="733"/>
        <end position="763"/>
    </location>
</feature>
<feature type="domain" description="Apple" evidence="5">
    <location>
        <begin position="410"/>
        <end position="427"/>
    </location>
</feature>
<feature type="domain" description="Apple" evidence="5">
    <location>
        <begin position="61"/>
        <end position="91"/>
    </location>
</feature>
<dbReference type="AlphaFoldDB" id="A0AAD5DI73"/>
<feature type="chain" id="PRO_5042052429" description="Apple domain-containing protein" evidence="4">
    <location>
        <begin position="23"/>
        <end position="911"/>
    </location>
</feature>
<keyword evidence="3" id="KW-1133">Transmembrane helix</keyword>
<feature type="compositionally biased region" description="Low complexity" evidence="2">
    <location>
        <begin position="591"/>
        <end position="601"/>
    </location>
</feature>
<keyword evidence="1" id="KW-0547">Nucleotide-binding</keyword>
<evidence type="ECO:0000256" key="4">
    <source>
        <dbReference type="SAM" id="SignalP"/>
    </source>
</evidence>
<reference evidence="6" key="1">
    <citation type="submission" date="2020-11" db="EMBL/GenBank/DDBJ databases">
        <title>Chlorella ohadii genome sequencing and assembly.</title>
        <authorList>
            <person name="Murik O."/>
            <person name="Treves H."/>
            <person name="Kedem I."/>
            <person name="Shotland Y."/>
            <person name="Kaplan A."/>
        </authorList>
    </citation>
    <scope>NUCLEOTIDE SEQUENCE</scope>
    <source>
        <strain evidence="6">1</strain>
    </source>
</reference>
<feature type="domain" description="Apple" evidence="5">
    <location>
        <begin position="284"/>
        <end position="331"/>
    </location>
</feature>
<accession>A0AAD5DI73</accession>
<evidence type="ECO:0000256" key="3">
    <source>
        <dbReference type="SAM" id="Phobius"/>
    </source>
</evidence>
<dbReference type="InterPro" id="IPR003609">
    <property type="entry name" value="Pan_app"/>
</dbReference>
<comment type="caution">
    <text evidence="6">The sequence shown here is derived from an EMBL/GenBank/DDBJ whole genome shotgun (WGS) entry which is preliminary data.</text>
</comment>
<dbReference type="GO" id="GO:0005524">
    <property type="term" value="F:ATP binding"/>
    <property type="evidence" value="ECO:0007669"/>
    <property type="project" value="UniProtKB-UniRule"/>
</dbReference>
<dbReference type="Pfam" id="PF14295">
    <property type="entry name" value="PAN_4"/>
    <property type="match status" value="4"/>
</dbReference>
<dbReference type="InterPro" id="IPR013824">
    <property type="entry name" value="Topo_IA_cen_sub1"/>
</dbReference>
<dbReference type="EMBL" id="JADXDR010000180">
    <property type="protein sequence ID" value="KAI7836656.1"/>
    <property type="molecule type" value="Genomic_DNA"/>
</dbReference>
<dbReference type="PROSITE" id="PS00107">
    <property type="entry name" value="PROTEIN_KINASE_ATP"/>
    <property type="match status" value="1"/>
</dbReference>
<feature type="region of interest" description="Disordered" evidence="2">
    <location>
        <begin position="556"/>
        <end position="601"/>
    </location>
</feature>
<dbReference type="SUPFAM" id="SSF56112">
    <property type="entry name" value="Protein kinase-like (PK-like)"/>
    <property type="match status" value="1"/>
</dbReference>
<evidence type="ECO:0000259" key="5">
    <source>
        <dbReference type="Pfam" id="PF14295"/>
    </source>
</evidence>
<dbReference type="Proteomes" id="UP001205105">
    <property type="component" value="Unassembled WGS sequence"/>
</dbReference>
<organism evidence="6 7">
    <name type="scientific">Chlorella ohadii</name>
    <dbReference type="NCBI Taxonomy" id="2649997"/>
    <lineage>
        <taxon>Eukaryota</taxon>
        <taxon>Viridiplantae</taxon>
        <taxon>Chlorophyta</taxon>
        <taxon>core chlorophytes</taxon>
        <taxon>Trebouxiophyceae</taxon>
        <taxon>Chlorellales</taxon>
        <taxon>Chlorellaceae</taxon>
        <taxon>Chlorella clade</taxon>
        <taxon>Chlorella</taxon>
    </lineage>
</organism>
<evidence type="ECO:0000256" key="2">
    <source>
        <dbReference type="SAM" id="MobiDB-lite"/>
    </source>
</evidence>
<keyword evidence="3" id="KW-0472">Membrane</keyword>
<name>A0AAD5DI73_9CHLO</name>
<keyword evidence="7" id="KW-1185">Reference proteome</keyword>
<keyword evidence="4" id="KW-0732">Signal</keyword>
<feature type="region of interest" description="Disordered" evidence="2">
    <location>
        <begin position="630"/>
        <end position="649"/>
    </location>
</feature>
<dbReference type="Gene3D" id="1.10.460.10">
    <property type="entry name" value="Topoisomerase I, domain 2"/>
    <property type="match status" value="1"/>
</dbReference>
<protein>
    <recommendedName>
        <fullName evidence="5">Apple domain-containing protein</fullName>
    </recommendedName>
</protein>
<evidence type="ECO:0000313" key="7">
    <source>
        <dbReference type="Proteomes" id="UP001205105"/>
    </source>
</evidence>
<feature type="binding site" evidence="1">
    <location>
        <position position="815"/>
    </location>
    <ligand>
        <name>ATP</name>
        <dbReference type="ChEBI" id="CHEBI:30616"/>
    </ligand>
</feature>
<dbReference type="Gene3D" id="1.10.510.10">
    <property type="entry name" value="Transferase(Phosphotransferase) domain 1"/>
    <property type="match status" value="1"/>
</dbReference>
<keyword evidence="3" id="KW-0812">Transmembrane</keyword>
<feature type="domain" description="Apple" evidence="5">
    <location>
        <begin position="168"/>
        <end position="189"/>
    </location>
</feature>
<keyword evidence="1" id="KW-0067">ATP-binding</keyword>
<sequence>MPALGIWLFGALLVALNWGAAAQPLQRAETYQTAFVGPGGAGVSVLAPGVALAGQPFARTAASDPAGCAAACRDDAGCSYFNWRPCEVTQADCTGGQCELLEGNCTLAPPVASRGGPGTVGFPLREMPPELPGYTARAAAGIDGADLDECPGSILPGVCAFETALDAAAVCAALPECRAVTYYADGTDGCGGGPVALLKRSILSPDNEFVGPSVYTMEISERTAISSTYLQNGQATVLLPDEASASLAPSSSAELSNSSVWLGCIVAQAAVMEGSLVAILDGIESAEQCCRRCREWPDGECNVFNFCPEAAGCSYEEGRTAVKLQAGECQLLHQQLVEPQFGWPPAVLAKGEGVTFTGGAPIAVTGPEVPGFTRRIARGLFGQPGFTCNGTLAPMLNECYLSKPLPELAATCLDDEQCRAFVYKPGTSEGTSTGLHVCTASAAFGCPAGFALLCFDRHPPAASCPAAAGFFLSGKDVGYFRHEEGANLVASIYTPTSMLYARADDAAAAGESSGSSGLSAGAAAGIAIGAVALAAALAGGGWVLLRRHRRSITAATSAGELGKSAAEVSSEQSKPAGGPDSRPSTQSSTLPAGAAAPAGVAPHQQQLLGGLDPAQQAVCLQQQQLLEQQGRQHETFEAPPATPSAAGAPLATALSARSSAEVKAGGWAGWASSRPVMPSPFAAASARRSHDLPESPLVLPASNEASAATVLLSDEERSEVVEELLHHRALQEAAELTGSPASTSQSGGRSSGSAGSATTTSQPMAVLPPALQQWLVPRSEIEYFKKPDGTLHLLGEGASGRVIRACLNGEEVAVKEIKLDRAVEVRDAFVAEAARLHSLRHAHIITGYQLIDPELCRPQVRAYVERQIDLVAKGEADKEAVVAHCLNEFKAKFALANLALNASIGDAVQVD</sequence>